<evidence type="ECO:0000256" key="1">
    <source>
        <dbReference type="SAM" id="MobiDB-lite"/>
    </source>
</evidence>
<evidence type="ECO:0000313" key="4">
    <source>
        <dbReference type="Proteomes" id="UP001550378"/>
    </source>
</evidence>
<keyword evidence="3" id="KW-0378">Hydrolase</keyword>
<dbReference type="RefSeq" id="WP_359656223.1">
    <property type="nucleotide sequence ID" value="NZ_JBEXZP010000120.1"/>
</dbReference>
<reference evidence="3 4" key="1">
    <citation type="submission" date="2024-06" db="EMBL/GenBank/DDBJ databases">
        <title>The Natural Products Discovery Center: Release of the First 8490 Sequenced Strains for Exploring Actinobacteria Biosynthetic Diversity.</title>
        <authorList>
            <person name="Kalkreuter E."/>
            <person name="Kautsar S.A."/>
            <person name="Yang D."/>
            <person name="Bader C.D."/>
            <person name="Teijaro C.N."/>
            <person name="Fluegel L."/>
            <person name="Davis C.M."/>
            <person name="Simpson J.R."/>
            <person name="Lauterbach L."/>
            <person name="Steele A.D."/>
            <person name="Gui C."/>
            <person name="Meng S."/>
            <person name="Li G."/>
            <person name="Viehrig K."/>
            <person name="Ye F."/>
            <person name="Su P."/>
            <person name="Kiefer A.F."/>
            <person name="Nichols A."/>
            <person name="Cepeda A.J."/>
            <person name="Yan W."/>
            <person name="Fan B."/>
            <person name="Jiang Y."/>
            <person name="Adhikari A."/>
            <person name="Zheng C.-J."/>
            <person name="Schuster L."/>
            <person name="Cowan T.M."/>
            <person name="Smanski M.J."/>
            <person name="Chevrette M.G."/>
            <person name="De Carvalho L.P.S."/>
            <person name="Shen B."/>
        </authorList>
    </citation>
    <scope>NUCLEOTIDE SEQUENCE [LARGE SCALE GENOMIC DNA]</scope>
    <source>
        <strain evidence="3 4">NPDC006337</strain>
    </source>
</reference>
<dbReference type="GO" id="GO:0004386">
    <property type="term" value="F:helicase activity"/>
    <property type="evidence" value="ECO:0007669"/>
    <property type="project" value="UniProtKB-KW"/>
</dbReference>
<evidence type="ECO:0000313" key="3">
    <source>
        <dbReference type="EMBL" id="MEU0708418.1"/>
    </source>
</evidence>
<keyword evidence="3" id="KW-0067">ATP-binding</keyword>
<organism evidence="3 4">
    <name type="scientific">Streptomyces lavendulocolor</name>
    <dbReference type="NCBI Taxonomy" id="67316"/>
    <lineage>
        <taxon>Bacteria</taxon>
        <taxon>Bacillati</taxon>
        <taxon>Actinomycetota</taxon>
        <taxon>Actinomycetes</taxon>
        <taxon>Kitasatosporales</taxon>
        <taxon>Streptomycetaceae</taxon>
        <taxon>Streptomyces</taxon>
    </lineage>
</organism>
<feature type="domain" description="Helicase XPB/Ssl2 N-terminal" evidence="2">
    <location>
        <begin position="570"/>
        <end position="689"/>
    </location>
</feature>
<dbReference type="Pfam" id="PF13625">
    <property type="entry name" value="Helicase_C_3"/>
    <property type="match status" value="1"/>
</dbReference>
<protein>
    <submittedName>
        <fullName evidence="3">Helicase-associated domain-containing protein</fullName>
    </submittedName>
</protein>
<comment type="caution">
    <text evidence="3">The sequence shown here is derived from an EMBL/GenBank/DDBJ whole genome shotgun (WGS) entry which is preliminary data.</text>
</comment>
<keyword evidence="3" id="KW-0347">Helicase</keyword>
<dbReference type="EMBL" id="JBEXZR010000010">
    <property type="protein sequence ID" value="MEU0708418.1"/>
    <property type="molecule type" value="Genomic_DNA"/>
</dbReference>
<evidence type="ECO:0000259" key="2">
    <source>
        <dbReference type="Pfam" id="PF13625"/>
    </source>
</evidence>
<name>A0ABV2W4F6_9ACTN</name>
<proteinExistence type="predicted"/>
<feature type="compositionally biased region" description="Basic and acidic residues" evidence="1">
    <location>
        <begin position="720"/>
        <end position="729"/>
    </location>
</feature>
<dbReference type="Proteomes" id="UP001550378">
    <property type="component" value="Unassembled WGS sequence"/>
</dbReference>
<accession>A0ABV2W4F6</accession>
<gene>
    <name evidence="3" type="ORF">ABZ508_13775</name>
</gene>
<dbReference type="InterPro" id="IPR032830">
    <property type="entry name" value="XPB/Ssl2_N"/>
</dbReference>
<keyword evidence="4" id="KW-1185">Reference proteome</keyword>
<keyword evidence="3" id="KW-0547">Nucleotide-binding</keyword>
<sequence>MVSDSNPSAVDQLCDHLRTLGPHGLEQLLAERRDALTEPRPRTLSEIAERLLRPGSVQRAATQLLSLPCVEVAEALAALPAPCPRPLLASMLGLPQELGKPNDDGEAALERALGRLSALGLVWARDAVPGEPSNLIMAEALRELWKEPLGLRNRLVGFETVVENLHGEGLATALDTLALTDAGSESEQRTMLLAHHRDGQRVRDLLTHAPAPAQELLKHLRQYNSTTYSSISMSSAGQEGQNWAAERALLSSKDRPVSPGASGFFMERETQLPAEVLIALRGPEPAAPFHPRPPQTPLTAVTSQQITEAASAAAVTFLAQAATVLHACVQQPPALLKDGGIGTRELTRITKASGCTPAAVRLVLECAHAAGLLAHDGQQRILATTAYDAWTARDPAGQYTPLALAWRMMRFTPTRTTPIATRYGTDDDAPDGPTPALASRAECEGCRATRTALLDSAAALGPQQALDTADDLLGAFADLLAWHRPRARFCACTEKYSYSGKRDRDHEKAALAPLVREAELLGVLAQGALSPLGAALRHHDTDPALNETELAACAQQVLPPPAETARFHTDPDVTATVDGVCSPRLAALLDQLADRAVRHPASLWHITPASLRRALDTGHTADDLLHALRSIADTTVLPERLTDLVREAADAHGRVRLTTPASLLHSTDTALIAEIAASDRLTPLSLRVLAPTVLTSPLPGVTVLAALRDAGYAPIDEEHDGASRLERPTPNRHPLLPAPRTAGPAPEAPDLADLAEVLLSATGDMPVPRLSPTEQVLARDAQHLDPPALRRLAHALDNALETAITYAPGAGRPTTHTIHSLELDPPYLYAWTGTDDEVSTFHLSHIQDVDAEAPA</sequence>
<feature type="region of interest" description="Disordered" evidence="1">
    <location>
        <begin position="718"/>
        <end position="747"/>
    </location>
</feature>